<protein>
    <submittedName>
        <fullName evidence="1">(rape) hypothetical protein</fullName>
    </submittedName>
</protein>
<sequence length="54" mass="6437">MSCCANDFCFFFVLQESMCKGMRRSESVNKERLCFYFIFKNLESFKRGGSQERT</sequence>
<organism evidence="1">
    <name type="scientific">Brassica napus</name>
    <name type="common">Rape</name>
    <dbReference type="NCBI Taxonomy" id="3708"/>
    <lineage>
        <taxon>Eukaryota</taxon>
        <taxon>Viridiplantae</taxon>
        <taxon>Streptophyta</taxon>
        <taxon>Embryophyta</taxon>
        <taxon>Tracheophyta</taxon>
        <taxon>Spermatophyta</taxon>
        <taxon>Magnoliopsida</taxon>
        <taxon>eudicotyledons</taxon>
        <taxon>Gunneridae</taxon>
        <taxon>Pentapetalae</taxon>
        <taxon>rosids</taxon>
        <taxon>malvids</taxon>
        <taxon>Brassicales</taxon>
        <taxon>Brassicaceae</taxon>
        <taxon>Brassiceae</taxon>
        <taxon>Brassica</taxon>
    </lineage>
</organism>
<dbReference type="Proteomes" id="UP001295469">
    <property type="component" value="Chromosome C04"/>
</dbReference>
<evidence type="ECO:0000313" key="1">
    <source>
        <dbReference type="EMBL" id="CAF1823253.1"/>
    </source>
</evidence>
<reference evidence="1" key="1">
    <citation type="submission" date="2021-01" db="EMBL/GenBank/DDBJ databases">
        <authorList>
            <consortium name="Genoscope - CEA"/>
            <person name="William W."/>
        </authorList>
    </citation>
    <scope>NUCLEOTIDE SEQUENCE</scope>
</reference>
<proteinExistence type="predicted"/>
<accession>A0A816JJD4</accession>
<gene>
    <name evidence="1" type="ORF">DARMORV10_C04P17260.1</name>
</gene>
<dbReference type="EMBL" id="HG994368">
    <property type="protein sequence ID" value="CAF1823253.1"/>
    <property type="molecule type" value="Genomic_DNA"/>
</dbReference>
<name>A0A816JJD4_BRANA</name>
<dbReference type="AlphaFoldDB" id="A0A816JJD4"/>